<dbReference type="SMART" id="SM00452">
    <property type="entry name" value="STI"/>
    <property type="match status" value="1"/>
</dbReference>
<evidence type="ECO:0000313" key="5">
    <source>
        <dbReference type="Proteomes" id="UP001165190"/>
    </source>
</evidence>
<keyword evidence="2" id="KW-0812">Transmembrane</keyword>
<keyword evidence="5" id="KW-1185">Reference proteome</keyword>
<organism evidence="4 5">
    <name type="scientific">Hibiscus trionum</name>
    <name type="common">Flower of an hour</name>
    <dbReference type="NCBI Taxonomy" id="183268"/>
    <lineage>
        <taxon>Eukaryota</taxon>
        <taxon>Viridiplantae</taxon>
        <taxon>Streptophyta</taxon>
        <taxon>Embryophyta</taxon>
        <taxon>Tracheophyta</taxon>
        <taxon>Spermatophyta</taxon>
        <taxon>Magnoliopsida</taxon>
        <taxon>eudicotyledons</taxon>
        <taxon>Gunneridae</taxon>
        <taxon>Pentapetalae</taxon>
        <taxon>rosids</taxon>
        <taxon>malvids</taxon>
        <taxon>Malvales</taxon>
        <taxon>Malvaceae</taxon>
        <taxon>Malvoideae</taxon>
        <taxon>Hibiscus</taxon>
    </lineage>
</organism>
<proteinExistence type="inferred from homology"/>
<evidence type="ECO:0000256" key="3">
    <source>
        <dbReference type="SAM" id="SignalP"/>
    </source>
</evidence>
<dbReference type="PANTHER" id="PTHR33107">
    <property type="entry name" value="KUNITZ TRYPSIN INHIBITOR 2"/>
    <property type="match status" value="1"/>
</dbReference>
<dbReference type="OrthoDB" id="949174at2759"/>
<protein>
    <submittedName>
        <fullName evidence="4">ARABIDOPSIS THALIANA KUNITZ TRYPSIN INHIBITOR 5</fullName>
    </submittedName>
</protein>
<comment type="similarity">
    <text evidence="1">Belongs to the protease inhibitor I3 (leguminous Kunitz-type inhibitor) family.</text>
</comment>
<reference evidence="4" key="1">
    <citation type="submission" date="2023-05" db="EMBL/GenBank/DDBJ databases">
        <title>Genome and transcriptome analyses reveal genes involved in the formation of fine ridges on petal epidermal cells in Hibiscus trionum.</title>
        <authorList>
            <person name="Koshimizu S."/>
            <person name="Masuda S."/>
            <person name="Ishii T."/>
            <person name="Shirasu K."/>
            <person name="Hoshino A."/>
            <person name="Arita M."/>
        </authorList>
    </citation>
    <scope>NUCLEOTIDE SEQUENCE</scope>
    <source>
        <strain evidence="4">Hamamatsu line</strain>
    </source>
</reference>
<dbReference type="AlphaFoldDB" id="A0A9W7JCZ7"/>
<sequence>MKTTTASLFLLFIFSITQSSFLFGVANATHDAVLDVNGDEVLVGVRYYVVSAIWGAGGGGLAIGRESDRKCPEIVVQRRRDVDYGHPVVFSNANSNDGVVRVSSDVRVKFEGPRDRLCLTSTVWKVQDKAESSGKRWVELGGSEGEPGCDTVNSWFKIEASFGSGMYKFKYCPSVCSSYATSCNVIEKDQDTDGQIRLALSDDGTGYPWIFIKADEANARIRQVVAA</sequence>
<dbReference type="GO" id="GO:0004866">
    <property type="term" value="F:endopeptidase inhibitor activity"/>
    <property type="evidence" value="ECO:0007669"/>
    <property type="project" value="InterPro"/>
</dbReference>
<comment type="caution">
    <text evidence="4">The sequence shown here is derived from an EMBL/GenBank/DDBJ whole genome shotgun (WGS) entry which is preliminary data.</text>
</comment>
<dbReference type="PANTHER" id="PTHR33107:SF28">
    <property type="entry name" value="CYSTEINE PROTEASE INHIBITOR 8-LIKE"/>
    <property type="match status" value="1"/>
</dbReference>
<dbReference type="EMBL" id="BSYR01000063">
    <property type="protein sequence ID" value="GMJ12286.1"/>
    <property type="molecule type" value="Genomic_DNA"/>
</dbReference>
<keyword evidence="2" id="KW-1133">Transmembrane helix</keyword>
<dbReference type="Gene3D" id="2.80.10.50">
    <property type="match status" value="1"/>
</dbReference>
<dbReference type="InterPro" id="IPR011065">
    <property type="entry name" value="Kunitz_inhibitor_STI-like_sf"/>
</dbReference>
<dbReference type="InterPro" id="IPR002160">
    <property type="entry name" value="Prot_inh_Kunz-lg"/>
</dbReference>
<dbReference type="Pfam" id="PF00197">
    <property type="entry name" value="Kunitz_legume"/>
    <property type="match status" value="1"/>
</dbReference>
<keyword evidence="3" id="KW-0732">Signal</keyword>
<name>A0A9W7JCZ7_HIBTR</name>
<evidence type="ECO:0000256" key="1">
    <source>
        <dbReference type="ARBA" id="ARBA00005440"/>
    </source>
</evidence>
<accession>A0A9W7JCZ7</accession>
<evidence type="ECO:0000256" key="2">
    <source>
        <dbReference type="SAM" id="Phobius"/>
    </source>
</evidence>
<dbReference type="Proteomes" id="UP001165190">
    <property type="component" value="Unassembled WGS sequence"/>
</dbReference>
<feature type="transmembrane region" description="Helical" evidence="2">
    <location>
        <begin position="44"/>
        <end position="63"/>
    </location>
</feature>
<feature type="chain" id="PRO_5040996734" evidence="3">
    <location>
        <begin position="20"/>
        <end position="227"/>
    </location>
</feature>
<keyword evidence="2" id="KW-0472">Membrane</keyword>
<feature type="signal peptide" evidence="3">
    <location>
        <begin position="1"/>
        <end position="19"/>
    </location>
</feature>
<dbReference type="SUPFAM" id="SSF50386">
    <property type="entry name" value="STI-like"/>
    <property type="match status" value="1"/>
</dbReference>
<dbReference type="PRINTS" id="PR00291">
    <property type="entry name" value="KUNITZINHBTR"/>
</dbReference>
<dbReference type="PROSITE" id="PS00283">
    <property type="entry name" value="SOYBEAN_KUNITZ"/>
    <property type="match status" value="1"/>
</dbReference>
<evidence type="ECO:0000313" key="4">
    <source>
        <dbReference type="EMBL" id="GMJ12286.1"/>
    </source>
</evidence>
<gene>
    <name evidence="4" type="ORF">HRI_004897800</name>
</gene>